<proteinExistence type="inferred from homology"/>
<feature type="domain" description="ABC transporter" evidence="5">
    <location>
        <begin position="14"/>
        <end position="233"/>
    </location>
</feature>
<keyword evidence="3" id="KW-0547">Nucleotide-binding</keyword>
<dbReference type="PANTHER" id="PTHR42734">
    <property type="entry name" value="METAL TRANSPORT SYSTEM ATP-BINDING PROTEIN TM_0124-RELATED"/>
    <property type="match status" value="1"/>
</dbReference>
<dbReference type="PROSITE" id="PS50893">
    <property type="entry name" value="ABC_TRANSPORTER_2"/>
    <property type="match status" value="1"/>
</dbReference>
<organism evidence="6 7">
    <name type="scientific">Candidatus Liptonbacteria bacterium GWC1_60_9</name>
    <dbReference type="NCBI Taxonomy" id="1798645"/>
    <lineage>
        <taxon>Bacteria</taxon>
        <taxon>Candidatus Liptoniibacteriota</taxon>
    </lineage>
</organism>
<dbReference type="EMBL" id="MHKV01000018">
    <property type="protein sequence ID" value="OGY97234.1"/>
    <property type="molecule type" value="Genomic_DNA"/>
</dbReference>
<sequence length="245" mass="27396">MAVKERARSEEKILDVQNLNVAFGDFIVLEDISFFVERGEALAIIGPNGSGKTTLFRALLSTIPYTGTVRWAPQTKIGYVPQKLDIDRQLPLTARDFLHSKARVSGAGKEDVARAAASVRLENAVLARNLGELSSGQFQRAMIAFALIGKPDVLLFDEPTASVDVAGEEEVYETLHRLQDEHKLTLLLISHDLHLVYRHANTVLCVNRTRTCFGEPVETLTPETLARLYGHHPALFHNFHHDHRR</sequence>
<keyword evidence="2" id="KW-0813">Transport</keyword>
<evidence type="ECO:0000259" key="5">
    <source>
        <dbReference type="PROSITE" id="PS50893"/>
    </source>
</evidence>
<comment type="similarity">
    <text evidence="1">Belongs to the ABC transporter superfamily.</text>
</comment>
<dbReference type="PANTHER" id="PTHR42734:SF17">
    <property type="entry name" value="METAL TRANSPORT SYSTEM ATP-BINDING PROTEIN TM_0124-RELATED"/>
    <property type="match status" value="1"/>
</dbReference>
<dbReference type="Pfam" id="PF00005">
    <property type="entry name" value="ABC_tran"/>
    <property type="match status" value="1"/>
</dbReference>
<dbReference type="AlphaFoldDB" id="A0A1G2C749"/>
<protein>
    <recommendedName>
        <fullName evidence="5">ABC transporter domain-containing protein</fullName>
    </recommendedName>
</protein>
<dbReference type="GO" id="GO:0016887">
    <property type="term" value="F:ATP hydrolysis activity"/>
    <property type="evidence" value="ECO:0007669"/>
    <property type="project" value="InterPro"/>
</dbReference>
<evidence type="ECO:0000256" key="2">
    <source>
        <dbReference type="ARBA" id="ARBA00022448"/>
    </source>
</evidence>
<dbReference type="InterPro" id="IPR003439">
    <property type="entry name" value="ABC_transporter-like_ATP-bd"/>
</dbReference>
<reference evidence="6 7" key="1">
    <citation type="journal article" date="2016" name="Nat. Commun.">
        <title>Thousands of microbial genomes shed light on interconnected biogeochemical processes in an aquifer system.</title>
        <authorList>
            <person name="Anantharaman K."/>
            <person name="Brown C.T."/>
            <person name="Hug L.A."/>
            <person name="Sharon I."/>
            <person name="Castelle C.J."/>
            <person name="Probst A.J."/>
            <person name="Thomas B.C."/>
            <person name="Singh A."/>
            <person name="Wilkins M.J."/>
            <person name="Karaoz U."/>
            <person name="Brodie E.L."/>
            <person name="Williams K.H."/>
            <person name="Hubbard S.S."/>
            <person name="Banfield J.F."/>
        </authorList>
    </citation>
    <scope>NUCLEOTIDE SEQUENCE [LARGE SCALE GENOMIC DNA]</scope>
</reference>
<evidence type="ECO:0000256" key="4">
    <source>
        <dbReference type="ARBA" id="ARBA00022840"/>
    </source>
</evidence>
<gene>
    <name evidence="6" type="ORF">A2128_01285</name>
</gene>
<comment type="caution">
    <text evidence="6">The sequence shown here is derived from an EMBL/GenBank/DDBJ whole genome shotgun (WGS) entry which is preliminary data.</text>
</comment>
<dbReference type="InterPro" id="IPR003593">
    <property type="entry name" value="AAA+_ATPase"/>
</dbReference>
<evidence type="ECO:0000313" key="6">
    <source>
        <dbReference type="EMBL" id="OGY97234.1"/>
    </source>
</evidence>
<dbReference type="Proteomes" id="UP000176349">
    <property type="component" value="Unassembled WGS sequence"/>
</dbReference>
<keyword evidence="4" id="KW-0067">ATP-binding</keyword>
<evidence type="ECO:0000256" key="1">
    <source>
        <dbReference type="ARBA" id="ARBA00005417"/>
    </source>
</evidence>
<dbReference type="GO" id="GO:0005524">
    <property type="term" value="F:ATP binding"/>
    <property type="evidence" value="ECO:0007669"/>
    <property type="project" value="UniProtKB-KW"/>
</dbReference>
<accession>A0A1G2C749</accession>
<dbReference type="InterPro" id="IPR050153">
    <property type="entry name" value="Metal_Ion_Import_ABC"/>
</dbReference>
<dbReference type="InterPro" id="IPR027417">
    <property type="entry name" value="P-loop_NTPase"/>
</dbReference>
<dbReference type="SMART" id="SM00382">
    <property type="entry name" value="AAA"/>
    <property type="match status" value="1"/>
</dbReference>
<dbReference type="SUPFAM" id="SSF52540">
    <property type="entry name" value="P-loop containing nucleoside triphosphate hydrolases"/>
    <property type="match status" value="1"/>
</dbReference>
<evidence type="ECO:0000256" key="3">
    <source>
        <dbReference type="ARBA" id="ARBA00022741"/>
    </source>
</evidence>
<dbReference type="Gene3D" id="3.40.50.300">
    <property type="entry name" value="P-loop containing nucleotide triphosphate hydrolases"/>
    <property type="match status" value="1"/>
</dbReference>
<evidence type="ECO:0000313" key="7">
    <source>
        <dbReference type="Proteomes" id="UP000176349"/>
    </source>
</evidence>
<name>A0A1G2C749_9BACT</name>